<dbReference type="AlphaFoldDB" id="A0A9X3YSE6"/>
<dbReference type="RefSeq" id="WP_263542580.1">
    <property type="nucleotide sequence ID" value="NZ_JAOVZO020000023.1"/>
</dbReference>
<reference evidence="2" key="1">
    <citation type="submission" date="2023-02" db="EMBL/GenBank/DDBJ databases">
        <title>Tahibacter soli sp. nov. isolated from soil.</title>
        <authorList>
            <person name="Baek J.H."/>
            <person name="Lee J.K."/>
            <person name="Choi D.G."/>
            <person name="Jeon C.O."/>
        </authorList>
    </citation>
    <scope>NUCLEOTIDE SEQUENCE</scope>
    <source>
        <strain evidence="2">BL</strain>
    </source>
</reference>
<dbReference type="EMBL" id="JAOVZO020000023">
    <property type="protein sequence ID" value="MDC8016133.1"/>
    <property type="molecule type" value="Genomic_DNA"/>
</dbReference>
<dbReference type="Proteomes" id="UP001139971">
    <property type="component" value="Unassembled WGS sequence"/>
</dbReference>
<accession>A0A9X3YSE6</accession>
<evidence type="ECO:0000313" key="3">
    <source>
        <dbReference type="Proteomes" id="UP001139971"/>
    </source>
</evidence>
<evidence type="ECO:0000313" key="2">
    <source>
        <dbReference type="EMBL" id="MDC8016133.1"/>
    </source>
</evidence>
<sequence length="393" mass="40773">MAGSPWIKVADVRGAARLAVDATLGVTDLVEAVHHGIARTTLGSTPTETRRAGGVAGFVYRGVRGVTRLVGGGLGLAGAALESMLGSSPESSPARDAVLAALNGVIGDHLDATGNPLALPMQWRVDGRALAPDATAIATAFGTPRRRLFVFVHGLCLDDRSWLRGGHDRGQALARDLDGSAVHLRYNTGRAIGRNGAELAASLEALVDAWPVALDDVCIVAHSMGGLVVRSALHHALARGLRWPALIRDVVSLGTPHHGAPLERGGHAIDRLLEAHPLVAPFARIGRLRSRGIADLRHGRVLEDDADAAAHVPLPPDVAFHAIAASIGGADGTLVDAVVGDGLVPVDSALGVHGDPSRDLRIPEERRHLVRGVGHIDLLGDAGVYARLAAILG</sequence>
<gene>
    <name evidence="2" type="ORF">OD750_026705</name>
</gene>
<feature type="domain" description="GPI inositol-deacylase PGAP1-like alpha/beta" evidence="1">
    <location>
        <begin position="215"/>
        <end position="264"/>
    </location>
</feature>
<dbReference type="InterPro" id="IPR029058">
    <property type="entry name" value="AB_hydrolase_fold"/>
</dbReference>
<dbReference type="SUPFAM" id="SSF53474">
    <property type="entry name" value="alpha/beta-Hydrolases"/>
    <property type="match status" value="1"/>
</dbReference>
<keyword evidence="3" id="KW-1185">Reference proteome</keyword>
<dbReference type="Pfam" id="PF07819">
    <property type="entry name" value="PGAP1"/>
    <property type="match status" value="1"/>
</dbReference>
<organism evidence="2 3">
    <name type="scientific">Tahibacter soli</name>
    <dbReference type="NCBI Taxonomy" id="2983605"/>
    <lineage>
        <taxon>Bacteria</taxon>
        <taxon>Pseudomonadati</taxon>
        <taxon>Pseudomonadota</taxon>
        <taxon>Gammaproteobacteria</taxon>
        <taxon>Lysobacterales</taxon>
        <taxon>Rhodanobacteraceae</taxon>
        <taxon>Tahibacter</taxon>
    </lineage>
</organism>
<protein>
    <recommendedName>
        <fullName evidence="1">GPI inositol-deacylase PGAP1-like alpha/beta domain-containing protein</fullName>
    </recommendedName>
</protein>
<name>A0A9X3YSE6_9GAMM</name>
<comment type="caution">
    <text evidence="2">The sequence shown here is derived from an EMBL/GenBank/DDBJ whole genome shotgun (WGS) entry which is preliminary data.</text>
</comment>
<proteinExistence type="predicted"/>
<dbReference type="GO" id="GO:0016788">
    <property type="term" value="F:hydrolase activity, acting on ester bonds"/>
    <property type="evidence" value="ECO:0007669"/>
    <property type="project" value="InterPro"/>
</dbReference>
<evidence type="ECO:0000259" key="1">
    <source>
        <dbReference type="Pfam" id="PF07819"/>
    </source>
</evidence>
<dbReference type="Gene3D" id="3.40.50.1820">
    <property type="entry name" value="alpha/beta hydrolase"/>
    <property type="match status" value="1"/>
</dbReference>
<dbReference type="InterPro" id="IPR012908">
    <property type="entry name" value="PGAP1-ab_dom-like"/>
</dbReference>